<evidence type="ECO:0000313" key="1">
    <source>
        <dbReference type="EMBL" id="KAK3786204.1"/>
    </source>
</evidence>
<protein>
    <submittedName>
        <fullName evidence="1">Uncharacterized protein</fullName>
    </submittedName>
</protein>
<keyword evidence="2" id="KW-1185">Reference proteome</keyword>
<name>A0AAE1AE70_9GAST</name>
<accession>A0AAE1AE70</accession>
<evidence type="ECO:0000313" key="2">
    <source>
        <dbReference type="Proteomes" id="UP001283361"/>
    </source>
</evidence>
<organism evidence="1 2">
    <name type="scientific">Elysia crispata</name>
    <name type="common">lettuce slug</name>
    <dbReference type="NCBI Taxonomy" id="231223"/>
    <lineage>
        <taxon>Eukaryota</taxon>
        <taxon>Metazoa</taxon>
        <taxon>Spiralia</taxon>
        <taxon>Lophotrochozoa</taxon>
        <taxon>Mollusca</taxon>
        <taxon>Gastropoda</taxon>
        <taxon>Heterobranchia</taxon>
        <taxon>Euthyneura</taxon>
        <taxon>Panpulmonata</taxon>
        <taxon>Sacoglossa</taxon>
        <taxon>Placobranchoidea</taxon>
        <taxon>Plakobranchidae</taxon>
        <taxon>Elysia</taxon>
    </lineage>
</organism>
<gene>
    <name evidence="1" type="ORF">RRG08_034551</name>
</gene>
<dbReference type="AlphaFoldDB" id="A0AAE1AE70"/>
<reference evidence="1" key="1">
    <citation type="journal article" date="2023" name="G3 (Bethesda)">
        <title>A reference genome for the long-term kleptoplast-retaining sea slug Elysia crispata morphotype clarki.</title>
        <authorList>
            <person name="Eastman K.E."/>
            <person name="Pendleton A.L."/>
            <person name="Shaikh M.A."/>
            <person name="Suttiyut T."/>
            <person name="Ogas R."/>
            <person name="Tomko P."/>
            <person name="Gavelis G."/>
            <person name="Widhalm J.R."/>
            <person name="Wisecaver J.H."/>
        </authorList>
    </citation>
    <scope>NUCLEOTIDE SEQUENCE</scope>
    <source>
        <strain evidence="1">ECLA1</strain>
    </source>
</reference>
<proteinExistence type="predicted"/>
<dbReference type="EMBL" id="JAWDGP010001997">
    <property type="protein sequence ID" value="KAK3786204.1"/>
    <property type="molecule type" value="Genomic_DNA"/>
</dbReference>
<dbReference type="Proteomes" id="UP001283361">
    <property type="component" value="Unassembled WGS sequence"/>
</dbReference>
<sequence>MARNLRSSFNFDSEAFLNTNCNANRPGNVNPEFSACEPGCGCTFSYNGGAGAGTAACCCDSPKPYEEGFNDKKRDPTCCCEASRCYQRPLASKKTSDSCTSTFKYVPEFNYPPQPCPPEDSGCCPKPCDSGKALANCTTEFKYVPEFNYPPPPCPPQDSCCQTTYQCGLTNKKPCDVVKSCCDADSYELIANTDAQRYKGKGPDRRNFYADDDCCPCQKSNNASSNNSMIDEDTDWSEIRRLAYSAVDNCSGCSPKLSRRLPSFYCEEENYVGHASLESTKDR</sequence>
<comment type="caution">
    <text evidence="1">The sequence shown here is derived from an EMBL/GenBank/DDBJ whole genome shotgun (WGS) entry which is preliminary data.</text>
</comment>